<feature type="domain" description="VOC" evidence="2">
    <location>
        <begin position="8"/>
        <end position="133"/>
    </location>
</feature>
<evidence type="ECO:0000313" key="3">
    <source>
        <dbReference type="EMBL" id="GAB0132319.1"/>
    </source>
</evidence>
<dbReference type="Pfam" id="PF00903">
    <property type="entry name" value="Glyoxalase"/>
    <property type="match status" value="1"/>
</dbReference>
<dbReference type="SUPFAM" id="SSF54593">
    <property type="entry name" value="Glyoxalase/Bleomycin resistance protein/Dihydroxybiphenyl dioxygenase"/>
    <property type="match status" value="1"/>
</dbReference>
<comment type="similarity">
    <text evidence="1">Belongs to the glyoxalase I family.</text>
</comment>
<dbReference type="PROSITE" id="PS51819">
    <property type="entry name" value="VOC"/>
    <property type="match status" value="1"/>
</dbReference>
<evidence type="ECO:0000313" key="4">
    <source>
        <dbReference type="Proteomes" id="UP001562357"/>
    </source>
</evidence>
<keyword evidence="4" id="KW-1185">Reference proteome</keyword>
<protein>
    <recommendedName>
        <fullName evidence="2">VOC domain-containing protein</fullName>
    </recommendedName>
</protein>
<dbReference type="PANTHER" id="PTHR21366">
    <property type="entry name" value="GLYOXALASE FAMILY PROTEIN"/>
    <property type="match status" value="1"/>
</dbReference>
<gene>
    <name evidence="3" type="primary">g759</name>
    <name evidence="3" type="ORF">EsDP_00000759</name>
</gene>
<organism evidence="3 4">
    <name type="scientific">Epichloe bromicola</name>
    <dbReference type="NCBI Taxonomy" id="79588"/>
    <lineage>
        <taxon>Eukaryota</taxon>
        <taxon>Fungi</taxon>
        <taxon>Dikarya</taxon>
        <taxon>Ascomycota</taxon>
        <taxon>Pezizomycotina</taxon>
        <taxon>Sordariomycetes</taxon>
        <taxon>Hypocreomycetidae</taxon>
        <taxon>Hypocreales</taxon>
        <taxon>Clavicipitaceae</taxon>
        <taxon>Epichloe</taxon>
    </lineage>
</organism>
<dbReference type="Gene3D" id="3.10.180.10">
    <property type="entry name" value="2,3-Dihydroxybiphenyl 1,2-Dioxygenase, domain 1"/>
    <property type="match status" value="1"/>
</dbReference>
<comment type="caution">
    <text evidence="3">The sequence shown here is derived from an EMBL/GenBank/DDBJ whole genome shotgun (WGS) entry which is preliminary data.</text>
</comment>
<reference evidence="4" key="1">
    <citation type="submission" date="2024-06" db="EMBL/GenBank/DDBJ databases">
        <title>Draft Genome Sequences of Epichloe bromicola Strains Isolated from Elymus ciliaris.</title>
        <authorList>
            <consortium name="Epichloe bromicola genome sequencing consortium"/>
            <person name="Miura A."/>
            <person name="Imano S."/>
            <person name="Ashida A."/>
            <person name="Sato I."/>
            <person name="Chiba S."/>
            <person name="Tanaka A."/>
            <person name="Camagna M."/>
            <person name="Takemoto D."/>
        </authorList>
    </citation>
    <scope>NUCLEOTIDE SEQUENCE [LARGE SCALE GENOMIC DNA]</scope>
    <source>
        <strain evidence="4">DP</strain>
    </source>
</reference>
<proteinExistence type="inferred from homology"/>
<dbReference type="InterPro" id="IPR004360">
    <property type="entry name" value="Glyas_Fos-R_dOase_dom"/>
</dbReference>
<dbReference type="PANTHER" id="PTHR21366:SF14">
    <property type="entry name" value="GLYOXALASE DOMAIN-CONTAINING PROTEIN 5"/>
    <property type="match status" value="1"/>
</dbReference>
<evidence type="ECO:0000259" key="2">
    <source>
        <dbReference type="PROSITE" id="PS51819"/>
    </source>
</evidence>
<accession>A0ABQ0CFU8</accession>
<dbReference type="InterPro" id="IPR050383">
    <property type="entry name" value="GlyoxalaseI/FosfomycinResist"/>
</dbReference>
<dbReference type="Proteomes" id="UP001562357">
    <property type="component" value="Unassembled WGS sequence"/>
</dbReference>
<sequence>MALAPVKDMDHLVLTCADVATTISWYTTHLGMTAQTFTSGSDPSTPRHALLFGTHKINLHQRGREFEPKARTALPGTADLCFLLDDGVDMEGLREGFGGVGVEVLEEGVVRRAGARGELRSLYVRDPDGNLIE</sequence>
<dbReference type="CDD" id="cd07253">
    <property type="entry name" value="GLOD5"/>
    <property type="match status" value="1"/>
</dbReference>
<dbReference type="EMBL" id="BAAFGZ010000014">
    <property type="protein sequence ID" value="GAB0132319.1"/>
    <property type="molecule type" value="Genomic_DNA"/>
</dbReference>
<dbReference type="InterPro" id="IPR029068">
    <property type="entry name" value="Glyas_Bleomycin-R_OHBP_Dase"/>
</dbReference>
<name>A0ABQ0CFU8_9HYPO</name>
<dbReference type="InterPro" id="IPR037523">
    <property type="entry name" value="VOC_core"/>
</dbReference>
<evidence type="ECO:0000256" key="1">
    <source>
        <dbReference type="ARBA" id="ARBA00010363"/>
    </source>
</evidence>